<protein>
    <submittedName>
        <fullName evidence="4">E3 ubiquitin-protein ligase HERC2</fullName>
    </submittedName>
</protein>
<feature type="region of interest" description="Disordered" evidence="1">
    <location>
        <begin position="339"/>
        <end position="414"/>
    </location>
</feature>
<dbReference type="EMBL" id="CAMXCT030002114">
    <property type="protein sequence ID" value="CAL4783110.1"/>
    <property type="molecule type" value="Genomic_DNA"/>
</dbReference>
<dbReference type="EMBL" id="CAMXCT010002114">
    <property type="protein sequence ID" value="CAI3995798.1"/>
    <property type="molecule type" value="Genomic_DNA"/>
</dbReference>
<dbReference type="EMBL" id="CAMXCT020002114">
    <property type="protein sequence ID" value="CAL1149173.1"/>
    <property type="molecule type" value="Genomic_DNA"/>
</dbReference>
<keyword evidence="5" id="KW-1185">Reference proteome</keyword>
<evidence type="ECO:0000313" key="4">
    <source>
        <dbReference type="EMBL" id="CAL4783110.1"/>
    </source>
</evidence>
<accession>A0A9P1CRU4</accession>
<feature type="compositionally biased region" description="Basic and acidic residues" evidence="1">
    <location>
        <begin position="1097"/>
        <end position="1108"/>
    </location>
</feature>
<feature type="region of interest" description="Disordered" evidence="1">
    <location>
        <begin position="783"/>
        <end position="814"/>
    </location>
</feature>
<evidence type="ECO:0000313" key="3">
    <source>
        <dbReference type="EMBL" id="CAL1149173.1"/>
    </source>
</evidence>
<organism evidence="2">
    <name type="scientific">Cladocopium goreaui</name>
    <dbReference type="NCBI Taxonomy" id="2562237"/>
    <lineage>
        <taxon>Eukaryota</taxon>
        <taxon>Sar</taxon>
        <taxon>Alveolata</taxon>
        <taxon>Dinophyceae</taxon>
        <taxon>Suessiales</taxon>
        <taxon>Symbiodiniaceae</taxon>
        <taxon>Cladocopium</taxon>
    </lineage>
</organism>
<feature type="region of interest" description="Disordered" evidence="1">
    <location>
        <begin position="1"/>
        <end position="30"/>
    </location>
</feature>
<dbReference type="Proteomes" id="UP001152797">
    <property type="component" value="Unassembled WGS sequence"/>
</dbReference>
<feature type="compositionally biased region" description="Basic and acidic residues" evidence="1">
    <location>
        <begin position="389"/>
        <end position="404"/>
    </location>
</feature>
<evidence type="ECO:0000313" key="2">
    <source>
        <dbReference type="EMBL" id="CAI3995798.1"/>
    </source>
</evidence>
<reference evidence="3" key="2">
    <citation type="submission" date="2024-04" db="EMBL/GenBank/DDBJ databases">
        <authorList>
            <person name="Chen Y."/>
            <person name="Shah S."/>
            <person name="Dougan E. K."/>
            <person name="Thang M."/>
            <person name="Chan C."/>
        </authorList>
    </citation>
    <scope>NUCLEOTIDE SEQUENCE [LARGE SCALE GENOMIC DNA]</scope>
</reference>
<gene>
    <name evidence="2" type="ORF">C1SCF055_LOCUS22324</name>
</gene>
<comment type="caution">
    <text evidence="2">The sequence shown here is derived from an EMBL/GenBank/DDBJ whole genome shotgun (WGS) entry which is preliminary data.</text>
</comment>
<dbReference type="AlphaFoldDB" id="A0A9P1CRU4"/>
<evidence type="ECO:0000313" key="5">
    <source>
        <dbReference type="Proteomes" id="UP001152797"/>
    </source>
</evidence>
<proteinExistence type="predicted"/>
<sequence>MKRQSDAQPGGDDEPTSKSMKTMSDTGGVGLDDDNEFAGLRGQLLVEAIFKKWGAGTMTIPWLNTETKERNIRRDGVNRPIMESLAEAYADRILSSGPNADRRAWMCCHSSTQPLPAQAITFNHRSEAMFRAIERDPKNPYVARALATGLENVRMLKSSTPQSVREALCSIHNAYHDGTGETWMSLLDLAGEIATAWEQKAASMNMQTRNTNYETTYEKFVFKERAAEAAPWSESFNYFKITNVLNNHLNRFNIKGIVRDWCNTHMNFADFKLVNRLGNGQQPTARTVPTRNSGTGERLIPQIFAKTGAETLAVMNYVVTPMSTSSVFKKLEEEAEARAGSKADASAALDGEEAGPSRGRAAGRGRGGAGGGGRKQKSVSGKAKAKAKATSEAERAEEKPDDHWSPMASPLSSEVGGGSLDARYKTALDDVMHVFNAIASIYRNKVGEASSKALQIYDQSIMTLFGHTISCFFEFAWSGTVAINGKFVRTYSGFRQEISTFITTACELASTCSQPGKSRMSLATHISDVLDSETGLAVGHGMKDESDEARATNRIVAALSTAAASGMVEFVNEVLELPLEFHAKFSEAKQKLAVDPEISAESTLYQVLQKVYDALSVALPPRWVSLAADVSDVMAVRLGFVGGSDAIFKNRKDLLERFITLRSLYTLTLLRDLSNLKKTSFNGSVRLLTSSLQVDLDNAMKIAKIRSDAVHNGLSKEASDEAERTIAKPHRVATLVPGFDVLQSTETWSKNWAGLLNAKTQEGAYSWLKVFVKSDSIVEEIEKAKKGPTDEEDEPSAPAAHGRDGGDGAGEMPEAWAAGGVEGERQQIKSRMTLFDLARSGVSMFEKGLDYVSLFKDTPDMDHYTSVVDSTAEVIEWNFGDADEEAQAFSTGNVGKVAKVNKKLQAQRLIFSKFDQSTPEFKKSLRLPYLGHVSTVKSGAASFCIGTIFDCNFYMNPLPTPSPASPTIIPAWLIPNTNKPPQATLMEKEEKIQCVLTRDLKIATLTDAIEKSEVALVDLRMKVLLGLSPNELVFQNAEKEKATELPLLKYQHKKKDGDEAGDPMEKEQLFGYPFALLSRRTAMEAAGMSTALPSLSKEQKKAEKDKKKALVNAKHLLR</sequence>
<feature type="compositionally biased region" description="Gly residues" evidence="1">
    <location>
        <begin position="362"/>
        <end position="373"/>
    </location>
</feature>
<evidence type="ECO:0000256" key="1">
    <source>
        <dbReference type="SAM" id="MobiDB-lite"/>
    </source>
</evidence>
<feature type="region of interest" description="Disordered" evidence="1">
    <location>
        <begin position="1089"/>
        <end position="1118"/>
    </location>
</feature>
<name>A0A9P1CRU4_9DINO</name>
<reference evidence="2" key="1">
    <citation type="submission" date="2022-10" db="EMBL/GenBank/DDBJ databases">
        <authorList>
            <person name="Chen Y."/>
            <person name="Dougan E. K."/>
            <person name="Chan C."/>
            <person name="Rhodes N."/>
            <person name="Thang M."/>
        </authorList>
    </citation>
    <scope>NUCLEOTIDE SEQUENCE</scope>
</reference>